<accession>A0A6V7R3J1</accession>
<evidence type="ECO:0000256" key="4">
    <source>
        <dbReference type="ARBA" id="ARBA00022692"/>
    </source>
</evidence>
<dbReference type="AlphaFoldDB" id="A0A6V7R3J1"/>
<keyword evidence="6 7" id="KW-0472">Membrane</keyword>
<proteinExistence type="inferred from homology"/>
<name>A0A6V7R3J1_9BACL</name>
<comment type="similarity">
    <text evidence="2">Belongs to the CpsC/CapA family.</text>
</comment>
<dbReference type="RefSeq" id="WP_186075898.1">
    <property type="nucleotide sequence ID" value="NZ_CAJEWB010000003.1"/>
</dbReference>
<feature type="transmembrane region" description="Helical" evidence="7">
    <location>
        <begin position="17"/>
        <end position="40"/>
    </location>
</feature>
<feature type="transmembrane region" description="Helical" evidence="7">
    <location>
        <begin position="172"/>
        <end position="191"/>
    </location>
</feature>
<keyword evidence="4 7" id="KW-0812">Transmembrane</keyword>
<dbReference type="InterPro" id="IPR050445">
    <property type="entry name" value="Bact_polysacc_biosynth/exp"/>
</dbReference>
<dbReference type="GO" id="GO:0022857">
    <property type="term" value="F:transmembrane transporter activity"/>
    <property type="evidence" value="ECO:0007669"/>
    <property type="project" value="InterPro"/>
</dbReference>
<dbReference type="GO" id="GO:0005886">
    <property type="term" value="C:plasma membrane"/>
    <property type="evidence" value="ECO:0007669"/>
    <property type="project" value="UniProtKB-SubCell"/>
</dbReference>
<dbReference type="InterPro" id="IPR003856">
    <property type="entry name" value="LPS_length_determ_N"/>
</dbReference>
<dbReference type="InterPro" id="IPR005829">
    <property type="entry name" value="Sugar_transporter_CS"/>
</dbReference>
<keyword evidence="10" id="KW-1185">Reference proteome</keyword>
<reference evidence="9 10" key="1">
    <citation type="submission" date="2020-07" db="EMBL/GenBank/DDBJ databases">
        <authorList>
            <person name="Criscuolo A."/>
        </authorList>
    </citation>
    <scope>NUCLEOTIDE SEQUENCE [LARGE SCALE GENOMIC DNA]</scope>
    <source>
        <strain evidence="9">CIP107946</strain>
    </source>
</reference>
<evidence type="ECO:0000256" key="5">
    <source>
        <dbReference type="ARBA" id="ARBA00022989"/>
    </source>
</evidence>
<keyword evidence="5 7" id="KW-1133">Transmembrane helix</keyword>
<dbReference type="GO" id="GO:0004713">
    <property type="term" value="F:protein tyrosine kinase activity"/>
    <property type="evidence" value="ECO:0007669"/>
    <property type="project" value="TreeGrafter"/>
</dbReference>
<dbReference type="Pfam" id="PF02706">
    <property type="entry name" value="Wzz"/>
    <property type="match status" value="1"/>
</dbReference>
<organism evidence="9 10">
    <name type="scientific">Phocicoccus pinnipedialis</name>
    <dbReference type="NCBI Taxonomy" id="110845"/>
    <lineage>
        <taxon>Bacteria</taxon>
        <taxon>Bacillati</taxon>
        <taxon>Bacillota</taxon>
        <taxon>Bacilli</taxon>
        <taxon>Bacillales</taxon>
        <taxon>Salinicoccaceae</taxon>
        <taxon>Phocicoccus</taxon>
    </lineage>
</organism>
<evidence type="ECO:0000256" key="2">
    <source>
        <dbReference type="ARBA" id="ARBA00006683"/>
    </source>
</evidence>
<sequence>MEQTIDLGDLFKIIKKYLWVFILLPLIFLGAALAVSLFIITPKYEATTQLLVNEKPTDNLQMAQQIQSNLKLVNTYTEIIKSPRILDEVEKNIDQVYSADEIREMLSVNNQAESQVLNINVTSEAPEISNVLANTISEVFSDEVVDIMSVDNVSILSVAEGDAKQVEPRTPINAVIGLFIGFILALALVFLKEMTDTRIRTEEHVEEILELPILGTIAKEK</sequence>
<evidence type="ECO:0000256" key="6">
    <source>
        <dbReference type="ARBA" id="ARBA00023136"/>
    </source>
</evidence>
<dbReference type="PANTHER" id="PTHR32309:SF13">
    <property type="entry name" value="FERRIC ENTEROBACTIN TRANSPORT PROTEIN FEPE"/>
    <property type="match status" value="1"/>
</dbReference>
<evidence type="ECO:0000256" key="1">
    <source>
        <dbReference type="ARBA" id="ARBA00004651"/>
    </source>
</evidence>
<protein>
    <submittedName>
        <fullName evidence="9">Capsular polysaccharide type 8 biosynthesis protein cap8A</fullName>
    </submittedName>
</protein>
<evidence type="ECO:0000313" key="10">
    <source>
        <dbReference type="Proteomes" id="UP000588186"/>
    </source>
</evidence>
<evidence type="ECO:0000313" key="9">
    <source>
        <dbReference type="EMBL" id="CAD2071598.1"/>
    </source>
</evidence>
<evidence type="ECO:0000256" key="3">
    <source>
        <dbReference type="ARBA" id="ARBA00022475"/>
    </source>
</evidence>
<gene>
    <name evidence="9" type="primary">cap8A</name>
    <name evidence="9" type="ORF">JEOPIN946_00115</name>
</gene>
<comment type="subcellular location">
    <subcellularLocation>
        <location evidence="1">Cell membrane</location>
        <topology evidence="1">Multi-pass membrane protein</topology>
    </subcellularLocation>
</comment>
<comment type="caution">
    <text evidence="9">The sequence shown here is derived from an EMBL/GenBank/DDBJ whole genome shotgun (WGS) entry which is preliminary data.</text>
</comment>
<keyword evidence="3" id="KW-1003">Cell membrane</keyword>
<dbReference type="EMBL" id="CAJEWB010000003">
    <property type="protein sequence ID" value="CAD2071598.1"/>
    <property type="molecule type" value="Genomic_DNA"/>
</dbReference>
<feature type="domain" description="Polysaccharide chain length determinant N-terminal" evidence="8">
    <location>
        <begin position="4"/>
        <end position="91"/>
    </location>
</feature>
<evidence type="ECO:0000259" key="8">
    <source>
        <dbReference type="Pfam" id="PF02706"/>
    </source>
</evidence>
<evidence type="ECO:0000256" key="7">
    <source>
        <dbReference type="SAM" id="Phobius"/>
    </source>
</evidence>
<dbReference type="PANTHER" id="PTHR32309">
    <property type="entry name" value="TYROSINE-PROTEIN KINASE"/>
    <property type="match status" value="1"/>
</dbReference>
<dbReference type="Proteomes" id="UP000588186">
    <property type="component" value="Unassembled WGS sequence"/>
</dbReference>
<dbReference type="PROSITE" id="PS00217">
    <property type="entry name" value="SUGAR_TRANSPORT_2"/>
    <property type="match status" value="1"/>
</dbReference>